<evidence type="ECO:0000256" key="3">
    <source>
        <dbReference type="ARBA" id="ARBA00022833"/>
    </source>
</evidence>
<dbReference type="Proteomes" id="UP000002595">
    <property type="component" value="Chromosome"/>
</dbReference>
<dbReference type="RefSeq" id="WP_011762057.1">
    <property type="nucleotide sequence ID" value="NC_008701.1"/>
</dbReference>
<feature type="domain" description="Zinc-hook" evidence="8">
    <location>
        <begin position="313"/>
        <end position="407"/>
    </location>
</feature>
<dbReference type="AlphaFoldDB" id="A1RR98"/>
<dbReference type="GO" id="GO:0046872">
    <property type="term" value="F:metal ion binding"/>
    <property type="evidence" value="ECO:0007669"/>
    <property type="project" value="UniProtKB-UniRule"/>
</dbReference>
<sequence length="702" mass="81322">MIRKIELYNFKAHAKAVFKFGEGVNFIYGPNGSGKTSIMEAVSIALFGSQWVRRVGGRWSDYLKRGASVGEVRLFLNHMGQEVLIVRRFGEEGSSTSGTYLAIDGAVVARGDIDVTNAVVTKLGIRIDEYRHLLYIRQGELRRILQEPEYIDHILRIDEFDKVDEVVKDVLKELERRRERVGGRVEELEKRAPQLKAKADALRQRLAEAERKIKELEDAEIKFREVEKRFFELRERYISLTKEKESLERGLEETASMALEVEKDIERLEEELEFIRRAEEELSTLPELGDVEREYYEVKQLVATVEKIPPEVRSYDPKLLEETRRKYEEVSRRYVEVRSRLGLLRDVLRVAKAAERGRCPVCGAPLTEETVKRHELEALGLEKEEQRLSRLMEQLQTEIKQLETLDKTYRAYAQYLSIDLQALKKRLAELETLYQRKREVEKKRAYLSGVVARRGEVERRLEELKARKAALEKRIGEINGRLNAVETELKTLATVLTNIEAEYTALKVKHEEFLAAKMFVSELKRQLEDIERELIEVEKELEKNRYEVQKLDKALGIARNIRVVIGELKPLARQILTKAINEELNSIFLKLRHKEVFRSVQLVEIDGKYSIRVNTPAGYIDHRLLSLGEQNLLAISLRVALARALLGGAPFMMFDEPTEHLDEEHRRKIVELIRDLTSIVPTVVVTSHLGEFEEVADVVIQL</sequence>
<dbReference type="InterPro" id="IPR027417">
    <property type="entry name" value="P-loop_NTPase"/>
</dbReference>
<evidence type="ECO:0000259" key="8">
    <source>
        <dbReference type="PROSITE" id="PS51131"/>
    </source>
</evidence>
<keyword evidence="1 6" id="KW-0479">Metal-binding</keyword>
<accession>A1RR98</accession>
<dbReference type="STRING" id="384616.Pisl_0302"/>
<dbReference type="Gene3D" id="1.10.287.510">
    <property type="entry name" value="Helix hairpin bin"/>
    <property type="match status" value="1"/>
</dbReference>
<organism evidence="9 10">
    <name type="scientific">Pyrobaculum islandicum (strain DSM 4184 / JCM 9189 / GEO3)</name>
    <dbReference type="NCBI Taxonomy" id="384616"/>
    <lineage>
        <taxon>Archaea</taxon>
        <taxon>Thermoproteota</taxon>
        <taxon>Thermoprotei</taxon>
        <taxon>Thermoproteales</taxon>
        <taxon>Thermoproteaceae</taxon>
        <taxon>Pyrobaculum</taxon>
    </lineage>
</organism>
<keyword evidence="10" id="KW-1185">Reference proteome</keyword>
<reference evidence="9" key="1">
    <citation type="submission" date="2006-12" db="EMBL/GenBank/DDBJ databases">
        <title>Complete sequence of Pyrobaculum islandicum DSM 4184.</title>
        <authorList>
            <person name="Copeland A."/>
            <person name="Lucas S."/>
            <person name="Lapidus A."/>
            <person name="Barry K."/>
            <person name="Detter J.C."/>
            <person name="Glavina del Rio T."/>
            <person name="Dalin E."/>
            <person name="Tice H."/>
            <person name="Pitluck S."/>
            <person name="Meincke L."/>
            <person name="Brettin T."/>
            <person name="Bruce D."/>
            <person name="Han C."/>
            <person name="Tapia R."/>
            <person name="Gilna P."/>
            <person name="Schmutz J."/>
            <person name="Larimer F."/>
            <person name="Land M."/>
            <person name="Hauser L."/>
            <person name="Kyrpides N."/>
            <person name="Mikhailova N."/>
            <person name="Cozen A.E."/>
            <person name="Fitz-Gibbon S.T."/>
            <person name="House C.H."/>
            <person name="Saltikov C."/>
            <person name="Lowe T."/>
            <person name="Richardson P."/>
        </authorList>
    </citation>
    <scope>NUCLEOTIDE SEQUENCE [LARGE SCALE GENOMIC DNA]</scope>
    <source>
        <strain evidence="9">DSM 4184</strain>
    </source>
</reference>
<dbReference type="SUPFAM" id="SSF75712">
    <property type="entry name" value="Rad50 coiled-coil Zn hook"/>
    <property type="match status" value="1"/>
</dbReference>
<protein>
    <submittedName>
        <fullName evidence="9">SMC domain protein</fullName>
    </submittedName>
</protein>
<dbReference type="PANTHER" id="PTHR32114">
    <property type="entry name" value="ABC TRANSPORTER ABCH.3"/>
    <property type="match status" value="1"/>
</dbReference>
<dbReference type="HOGENOM" id="CLU_004785_0_2_2"/>
<evidence type="ECO:0000256" key="2">
    <source>
        <dbReference type="ARBA" id="ARBA00022741"/>
    </source>
</evidence>
<dbReference type="GeneID" id="4618290"/>
<dbReference type="KEGG" id="pis:Pisl_0302"/>
<dbReference type="PANTHER" id="PTHR32114:SF2">
    <property type="entry name" value="ABC TRANSPORTER ABCH.3"/>
    <property type="match status" value="1"/>
</dbReference>
<evidence type="ECO:0000256" key="6">
    <source>
        <dbReference type="PROSITE-ProRule" id="PRU00471"/>
    </source>
</evidence>
<keyword evidence="4" id="KW-0067">ATP-binding</keyword>
<feature type="binding site" evidence="6">
    <location>
        <position position="359"/>
    </location>
    <ligand>
        <name>Zn(2+)</name>
        <dbReference type="ChEBI" id="CHEBI:29105"/>
    </ligand>
</feature>
<feature type="coiled-coil region" evidence="7">
    <location>
        <begin position="171"/>
        <end position="285"/>
    </location>
</feature>
<dbReference type="Gene3D" id="1.20.5.340">
    <property type="match status" value="1"/>
</dbReference>
<dbReference type="InterPro" id="IPR003395">
    <property type="entry name" value="RecF/RecN/SMC_N"/>
</dbReference>
<feature type="binding site" evidence="6">
    <location>
        <position position="362"/>
    </location>
    <ligand>
        <name>Zn(2+)</name>
        <dbReference type="ChEBI" id="CHEBI:29105"/>
    </ligand>
</feature>
<evidence type="ECO:0000256" key="4">
    <source>
        <dbReference type="ARBA" id="ARBA00022840"/>
    </source>
</evidence>
<name>A1RR98_PYRIL</name>
<keyword evidence="5 7" id="KW-0175">Coiled coil</keyword>
<dbReference type="GO" id="GO:0005524">
    <property type="term" value="F:ATP binding"/>
    <property type="evidence" value="ECO:0007669"/>
    <property type="project" value="UniProtKB-KW"/>
</dbReference>
<dbReference type="eggNOG" id="arCOG00368">
    <property type="taxonomic scope" value="Archaea"/>
</dbReference>
<keyword evidence="3 6" id="KW-0862">Zinc</keyword>
<evidence type="ECO:0000256" key="5">
    <source>
        <dbReference type="ARBA" id="ARBA00023054"/>
    </source>
</evidence>
<dbReference type="EMBL" id="CP000504">
    <property type="protein sequence ID" value="ABL87480.1"/>
    <property type="molecule type" value="Genomic_DNA"/>
</dbReference>
<dbReference type="OrthoDB" id="25344at2157"/>
<feature type="coiled-coil region" evidence="7">
    <location>
        <begin position="371"/>
        <end position="554"/>
    </location>
</feature>
<evidence type="ECO:0000256" key="7">
    <source>
        <dbReference type="SAM" id="Coils"/>
    </source>
</evidence>
<dbReference type="SUPFAM" id="SSF52540">
    <property type="entry name" value="P-loop containing nucleoside triphosphate hydrolases"/>
    <property type="match status" value="1"/>
</dbReference>
<dbReference type="PROSITE" id="PS51131">
    <property type="entry name" value="ZN_HOOK"/>
    <property type="match status" value="1"/>
</dbReference>
<keyword evidence="2" id="KW-0547">Nucleotide-binding</keyword>
<evidence type="ECO:0000313" key="10">
    <source>
        <dbReference type="Proteomes" id="UP000002595"/>
    </source>
</evidence>
<dbReference type="Pfam" id="PF02463">
    <property type="entry name" value="SMC_N"/>
    <property type="match status" value="1"/>
</dbReference>
<evidence type="ECO:0000256" key="1">
    <source>
        <dbReference type="ARBA" id="ARBA00022723"/>
    </source>
</evidence>
<gene>
    <name evidence="9" type="ordered locus">Pisl_0302</name>
</gene>
<dbReference type="Gene3D" id="3.40.50.300">
    <property type="entry name" value="P-loop containing nucleotide triphosphate hydrolases"/>
    <property type="match status" value="2"/>
</dbReference>
<proteinExistence type="predicted"/>
<dbReference type="InterPro" id="IPR013134">
    <property type="entry name" value="Zn_hook_RAD50"/>
</dbReference>
<evidence type="ECO:0000313" key="9">
    <source>
        <dbReference type="EMBL" id="ABL87480.1"/>
    </source>
</evidence>